<keyword evidence="4" id="KW-1185">Reference proteome</keyword>
<evidence type="ECO:0000256" key="1">
    <source>
        <dbReference type="SAM" id="MobiDB-lite"/>
    </source>
</evidence>
<gene>
    <name evidence="3" type="ordered locus">FraEuI1c_0163</name>
</gene>
<feature type="region of interest" description="Disordered" evidence="1">
    <location>
        <begin position="1"/>
        <end position="23"/>
    </location>
</feature>
<dbReference type="AlphaFoldDB" id="E3J4T2"/>
<feature type="domain" description="Polysaccharide lyase 14" evidence="2">
    <location>
        <begin position="114"/>
        <end position="307"/>
    </location>
</feature>
<dbReference type="Gene3D" id="2.60.120.200">
    <property type="match status" value="1"/>
</dbReference>
<evidence type="ECO:0000313" key="3">
    <source>
        <dbReference type="EMBL" id="ADP78251.1"/>
    </source>
</evidence>
<dbReference type="InParanoid" id="E3J4T2"/>
<dbReference type="Pfam" id="PF21294">
    <property type="entry name" value="Polysacc_lyase_14"/>
    <property type="match status" value="1"/>
</dbReference>
<evidence type="ECO:0000259" key="2">
    <source>
        <dbReference type="Pfam" id="PF21294"/>
    </source>
</evidence>
<dbReference type="PANTHER" id="PTHR40124">
    <property type="match status" value="1"/>
</dbReference>
<proteinExistence type="predicted"/>
<dbReference type="CAZy" id="PL14">
    <property type="family name" value="Polysaccharide Lyase Family 14"/>
</dbReference>
<dbReference type="Proteomes" id="UP000002484">
    <property type="component" value="Chromosome"/>
</dbReference>
<dbReference type="InterPro" id="IPR048958">
    <property type="entry name" value="Polysacc_lyase_14"/>
</dbReference>
<sequence length="347" mass="36548">MTGPTRPAGRGYQARTRGSRRDRMVRGVTLVVLPALAGLAACSGGRPQGGHGGSAPTPAPTASRSGPAAADEPTAPTSPLARFFGDDLVMRSRGSFNLDKVRLVSSGDRCVPTYLRVRYPAGSASQLSVRNEDAPTGGAQAYLLLKSGPTDILHLSYRVRFPAGFQFNKGGKLPGLFGGDHVAGGNIPDGSNGLSTRYMWRAGGAGEVYAYLPSSQVHGTNIGTGSWSFPPGQWVTMQQRVRLNTPGQADGSITVWMDGRQALRVDNLLFRDSGTLQIDGLFFSTFFGGGDTTWASPTDQYADFADFQVSPNYINDTMPAGCAPPGPTITPSLWPSSETSDGSGPDQ</sequence>
<name>E3J4T2_PSEI1</name>
<reference evidence="3 4" key="1">
    <citation type="submission" date="2010-10" db="EMBL/GenBank/DDBJ databases">
        <title>Complete sequence of Frankia sp. EuI1c.</title>
        <authorList>
            <consortium name="US DOE Joint Genome Institute"/>
            <person name="Lucas S."/>
            <person name="Copeland A."/>
            <person name="Lapidus A."/>
            <person name="Cheng J.-F."/>
            <person name="Bruce D."/>
            <person name="Goodwin L."/>
            <person name="Pitluck S."/>
            <person name="Chertkov O."/>
            <person name="Detter J.C."/>
            <person name="Han C."/>
            <person name="Tapia R."/>
            <person name="Land M."/>
            <person name="Hauser L."/>
            <person name="Jeffries C."/>
            <person name="Kyrpides N."/>
            <person name="Ivanova N."/>
            <person name="Mikhailova N."/>
            <person name="Beauchemin N."/>
            <person name="Sen A."/>
            <person name="Sur S.A."/>
            <person name="Gtari M."/>
            <person name="Wall L."/>
            <person name="Tisa L."/>
            <person name="Woyke T."/>
        </authorList>
    </citation>
    <scope>NUCLEOTIDE SEQUENCE [LARGE SCALE GENOMIC DNA]</scope>
    <source>
        <strain evidence="4">DSM 45817 / CECT 9037 / EuI1c</strain>
    </source>
</reference>
<dbReference type="eggNOG" id="ENOG502ZBB1">
    <property type="taxonomic scope" value="Bacteria"/>
</dbReference>
<dbReference type="EMBL" id="CP002299">
    <property type="protein sequence ID" value="ADP78251.1"/>
    <property type="molecule type" value="Genomic_DNA"/>
</dbReference>
<dbReference type="STRING" id="298654.FraEuI1c_0163"/>
<feature type="region of interest" description="Disordered" evidence="1">
    <location>
        <begin position="320"/>
        <end position="347"/>
    </location>
</feature>
<accession>E3J4T2</accession>
<dbReference type="HOGENOM" id="CLU_049744_0_0_11"/>
<organism evidence="3 4">
    <name type="scientific">Pseudofrankia inefficax (strain DSM 45817 / CECT 9037 / DDB 130130 / EuI1c)</name>
    <name type="common">Frankia inefficax</name>
    <dbReference type="NCBI Taxonomy" id="298654"/>
    <lineage>
        <taxon>Bacteria</taxon>
        <taxon>Bacillati</taxon>
        <taxon>Actinomycetota</taxon>
        <taxon>Actinomycetes</taxon>
        <taxon>Frankiales</taxon>
        <taxon>Frankiaceae</taxon>
        <taxon>Pseudofrankia</taxon>
    </lineage>
</organism>
<dbReference type="PANTHER" id="PTHR40124:SF1">
    <property type="entry name" value="DISAGGREGATASE RELATED REPEAT PROTEIN"/>
    <property type="match status" value="1"/>
</dbReference>
<feature type="compositionally biased region" description="Polar residues" evidence="1">
    <location>
        <begin position="329"/>
        <end position="347"/>
    </location>
</feature>
<feature type="region of interest" description="Disordered" evidence="1">
    <location>
        <begin position="44"/>
        <end position="78"/>
    </location>
</feature>
<protein>
    <recommendedName>
        <fullName evidence="2">Polysaccharide lyase 14 domain-containing protein</fullName>
    </recommendedName>
</protein>
<evidence type="ECO:0000313" key="4">
    <source>
        <dbReference type="Proteomes" id="UP000002484"/>
    </source>
</evidence>
<dbReference type="KEGG" id="fri:FraEuI1c_0163"/>